<protein>
    <submittedName>
        <fullName evidence="1">Uncharacterized protein</fullName>
    </submittedName>
</protein>
<keyword evidence="2" id="KW-1185">Reference proteome</keyword>
<dbReference type="CTD" id="20326110"/>
<sequence length="150" mass="17981">MKIHLFGHSRIMLNLRTLERTCTAFELGDIQKLIDSECFSKVKINHTYLRIPPHTTSSGLNTMYTTFGFHNSYHPNYISYPALIFLRRALVRYRITGRWYVFLLDFREHSQNSVWRPWWFNDLSNDYTDILMLSLPFTQSEEQLSFNYDP</sequence>
<evidence type="ECO:0000313" key="2">
    <source>
        <dbReference type="Proteomes" id="UP000054324"/>
    </source>
</evidence>
<evidence type="ECO:0000313" key="1">
    <source>
        <dbReference type="EMBL" id="KER19203.1"/>
    </source>
</evidence>
<name>A0A074YX39_OPIVI</name>
<dbReference type="AlphaFoldDB" id="A0A074YX39"/>
<reference evidence="1 2" key="1">
    <citation type="submission" date="2013-11" db="EMBL/GenBank/DDBJ databases">
        <title>Opisthorchis viverrini - life in the bile duct.</title>
        <authorList>
            <person name="Young N.D."/>
            <person name="Nagarajan N."/>
            <person name="Lin S.J."/>
            <person name="Korhonen P.K."/>
            <person name="Jex A.R."/>
            <person name="Hall R.S."/>
            <person name="Safavi-Hemami H."/>
            <person name="Kaewkong W."/>
            <person name="Bertrand D."/>
            <person name="Gao S."/>
            <person name="Seet Q."/>
            <person name="Wongkham S."/>
            <person name="Teh B.T."/>
            <person name="Wongkham C."/>
            <person name="Intapan P.M."/>
            <person name="Maleewong W."/>
            <person name="Yang X."/>
            <person name="Hu M."/>
            <person name="Wang Z."/>
            <person name="Hofmann A."/>
            <person name="Sternberg P.W."/>
            <person name="Tan P."/>
            <person name="Wang J."/>
            <person name="Gasser R.B."/>
        </authorList>
    </citation>
    <scope>NUCLEOTIDE SEQUENCE [LARGE SCALE GENOMIC DNA]</scope>
</reference>
<dbReference type="KEGG" id="ovi:T265_11942"/>
<proteinExistence type="predicted"/>
<dbReference type="Proteomes" id="UP000054324">
    <property type="component" value="Unassembled WGS sequence"/>
</dbReference>
<accession>A0A074YX39</accession>
<dbReference type="EMBL" id="KL597291">
    <property type="protein sequence ID" value="KER19203.1"/>
    <property type="molecule type" value="Genomic_DNA"/>
</dbReference>
<organism evidence="1 2">
    <name type="scientific">Opisthorchis viverrini</name>
    <name type="common">Southeast Asian liver fluke</name>
    <dbReference type="NCBI Taxonomy" id="6198"/>
    <lineage>
        <taxon>Eukaryota</taxon>
        <taxon>Metazoa</taxon>
        <taxon>Spiralia</taxon>
        <taxon>Lophotrochozoa</taxon>
        <taxon>Platyhelminthes</taxon>
        <taxon>Trematoda</taxon>
        <taxon>Digenea</taxon>
        <taxon>Opisthorchiida</taxon>
        <taxon>Opisthorchiata</taxon>
        <taxon>Opisthorchiidae</taxon>
        <taxon>Opisthorchis</taxon>
    </lineage>
</organism>
<dbReference type="GeneID" id="20326110"/>
<dbReference type="RefSeq" id="XP_009177050.1">
    <property type="nucleotide sequence ID" value="XM_009178786.1"/>
</dbReference>
<gene>
    <name evidence="1" type="ORF">T265_11942</name>
</gene>